<name>A0ABY5DBT4_9ACTN</name>
<proteinExistence type="predicted"/>
<sequence>MITRRIPLDVARTLNEVNDLGQPHAGYTPIDVQHDADLPNGSEERFLIVQRTDDGTHWALPLLDDELNPRFIDQARQTLTAHQVMAVRTIEYVEVRPKKAPSYA</sequence>
<reference evidence="1" key="1">
    <citation type="submission" date="2022-06" db="EMBL/GenBank/DDBJ databases">
        <authorList>
            <person name="Ping M."/>
        </authorList>
    </citation>
    <scope>NUCLEOTIDE SEQUENCE</scope>
    <source>
        <strain evidence="1">JCM11759T</strain>
    </source>
</reference>
<dbReference type="RefSeq" id="WP_254420636.1">
    <property type="nucleotide sequence ID" value="NZ_BAAAJB010000058.1"/>
</dbReference>
<evidence type="ECO:0000313" key="2">
    <source>
        <dbReference type="Proteomes" id="UP001055940"/>
    </source>
</evidence>
<accession>A0ABY5DBT4</accession>
<gene>
    <name evidence="1" type="ORF">NE857_09400</name>
</gene>
<dbReference type="EMBL" id="CP099837">
    <property type="protein sequence ID" value="USY21797.1"/>
    <property type="molecule type" value="Genomic_DNA"/>
</dbReference>
<evidence type="ECO:0000313" key="1">
    <source>
        <dbReference type="EMBL" id="USY21797.1"/>
    </source>
</evidence>
<keyword evidence="2" id="KW-1185">Reference proteome</keyword>
<dbReference type="Proteomes" id="UP001055940">
    <property type="component" value="Chromosome"/>
</dbReference>
<organism evidence="1 2">
    <name type="scientific">Nocardiopsis exhalans</name>
    <dbReference type="NCBI Taxonomy" id="163604"/>
    <lineage>
        <taxon>Bacteria</taxon>
        <taxon>Bacillati</taxon>
        <taxon>Actinomycetota</taxon>
        <taxon>Actinomycetes</taxon>
        <taxon>Streptosporangiales</taxon>
        <taxon>Nocardiopsidaceae</taxon>
        <taxon>Nocardiopsis</taxon>
    </lineage>
</organism>
<protein>
    <submittedName>
        <fullName evidence="1">Uncharacterized protein</fullName>
    </submittedName>
</protein>